<dbReference type="Proteomes" id="UP001501598">
    <property type="component" value="Unassembled WGS sequence"/>
</dbReference>
<dbReference type="RefSeq" id="WP_345428555.1">
    <property type="nucleotide sequence ID" value="NZ_BAABGT010000122.1"/>
</dbReference>
<evidence type="ECO:0008006" key="3">
    <source>
        <dbReference type="Google" id="ProtNLM"/>
    </source>
</evidence>
<proteinExistence type="predicted"/>
<gene>
    <name evidence="1" type="ORF">GCM10023175_70630</name>
</gene>
<reference evidence="2" key="1">
    <citation type="journal article" date="2019" name="Int. J. Syst. Evol. Microbiol.">
        <title>The Global Catalogue of Microorganisms (GCM) 10K type strain sequencing project: providing services to taxonomists for standard genome sequencing and annotation.</title>
        <authorList>
            <consortium name="The Broad Institute Genomics Platform"/>
            <consortium name="The Broad Institute Genome Sequencing Center for Infectious Disease"/>
            <person name="Wu L."/>
            <person name="Ma J."/>
        </authorList>
    </citation>
    <scope>NUCLEOTIDE SEQUENCE [LARGE SCALE GENOMIC DNA]</scope>
    <source>
        <strain evidence="2">JCM 17906</strain>
    </source>
</reference>
<name>A0ABP8S480_9PSEU</name>
<organism evidence="1 2">
    <name type="scientific">Pseudonocardia xishanensis</name>
    <dbReference type="NCBI Taxonomy" id="630995"/>
    <lineage>
        <taxon>Bacteria</taxon>
        <taxon>Bacillati</taxon>
        <taxon>Actinomycetota</taxon>
        <taxon>Actinomycetes</taxon>
        <taxon>Pseudonocardiales</taxon>
        <taxon>Pseudonocardiaceae</taxon>
        <taxon>Pseudonocardia</taxon>
    </lineage>
</organism>
<protein>
    <recommendedName>
        <fullName evidence="3">Sigma-70-like protein</fullName>
    </recommendedName>
</protein>
<comment type="caution">
    <text evidence="1">The sequence shown here is derived from an EMBL/GenBank/DDBJ whole genome shotgun (WGS) entry which is preliminary data.</text>
</comment>
<evidence type="ECO:0000313" key="2">
    <source>
        <dbReference type="Proteomes" id="UP001501598"/>
    </source>
</evidence>
<keyword evidence="2" id="KW-1185">Reference proteome</keyword>
<dbReference type="EMBL" id="BAABGT010000122">
    <property type="protein sequence ID" value="GAA4560491.1"/>
    <property type="molecule type" value="Genomic_DNA"/>
</dbReference>
<evidence type="ECO:0000313" key="1">
    <source>
        <dbReference type="EMBL" id="GAA4560491.1"/>
    </source>
</evidence>
<accession>A0ABP8S480</accession>
<sequence>MDEEFERLRREPDPVRRGRQATELLATYQQRSVELARLRRAAIEEARDQLGGSYTEVAKAFGLSKGRVTQIRNSAPPAHRAFFGVGPLDVALVGRRIFEREDMVIAAEDDAVGAYLLGEVEQLAFTAERLVVDPREEWEPTRDAIVVCGPASAHVGNALLNADPVLGMTIADGARWYIVDKTTGERFGSSMDDQTPRRADVAYLARHVREGQVITHVAGVHALGSVGAAHYLTEHLADLYAAHPDESFSMAVSAEFDSLTPKVIDVIVPPRAWA</sequence>